<dbReference type="EMBL" id="HBUF01291612">
    <property type="protein sequence ID" value="CAG6689368.1"/>
    <property type="molecule type" value="Transcribed_RNA"/>
</dbReference>
<dbReference type="Pfam" id="PF12906">
    <property type="entry name" value="RINGv"/>
    <property type="match status" value="1"/>
</dbReference>
<keyword evidence="5" id="KW-0863">Zinc-finger</keyword>
<evidence type="ECO:0000256" key="8">
    <source>
        <dbReference type="ARBA" id="ARBA00022989"/>
    </source>
</evidence>
<evidence type="ECO:0000256" key="10">
    <source>
        <dbReference type="SAM" id="MobiDB-lite"/>
    </source>
</evidence>
<feature type="compositionally biased region" description="Polar residues" evidence="10">
    <location>
        <begin position="100"/>
        <end position="114"/>
    </location>
</feature>
<keyword evidence="4" id="KW-0479">Metal-binding</keyword>
<dbReference type="SMART" id="SM00744">
    <property type="entry name" value="RINGv"/>
    <property type="match status" value="1"/>
</dbReference>
<dbReference type="GO" id="GO:0008270">
    <property type="term" value="F:zinc ion binding"/>
    <property type="evidence" value="ECO:0007669"/>
    <property type="project" value="UniProtKB-KW"/>
</dbReference>
<evidence type="ECO:0000256" key="1">
    <source>
        <dbReference type="ARBA" id="ARBA00004141"/>
    </source>
</evidence>
<feature type="compositionally biased region" description="Acidic residues" evidence="10">
    <location>
        <begin position="124"/>
        <end position="133"/>
    </location>
</feature>
<reference evidence="13" key="1">
    <citation type="submission" date="2021-05" db="EMBL/GenBank/DDBJ databases">
        <authorList>
            <person name="Alioto T."/>
            <person name="Alioto T."/>
            <person name="Gomez Garrido J."/>
        </authorList>
    </citation>
    <scope>NUCLEOTIDE SEQUENCE</scope>
</reference>
<protein>
    <submittedName>
        <fullName evidence="13">E3 ubiquitin-protein ligase MARCH3</fullName>
    </submittedName>
</protein>
<dbReference type="GO" id="GO:0016567">
    <property type="term" value="P:protein ubiquitination"/>
    <property type="evidence" value="ECO:0007669"/>
    <property type="project" value="TreeGrafter"/>
</dbReference>
<feature type="domain" description="RING-CH-type" evidence="12">
    <location>
        <begin position="163"/>
        <end position="222"/>
    </location>
</feature>
<comment type="subcellular location">
    <subcellularLocation>
        <location evidence="1">Membrane</location>
        <topology evidence="1">Multi-pass membrane protein</topology>
    </subcellularLocation>
</comment>
<dbReference type="SUPFAM" id="SSF57850">
    <property type="entry name" value="RING/U-box"/>
    <property type="match status" value="1"/>
</dbReference>
<keyword evidence="8 11" id="KW-1133">Transmembrane helix</keyword>
<dbReference type="EMBL" id="HBUF01291611">
    <property type="protein sequence ID" value="CAG6689367.1"/>
    <property type="molecule type" value="Transcribed_RNA"/>
</dbReference>
<feature type="transmembrane region" description="Helical" evidence="11">
    <location>
        <begin position="253"/>
        <end position="274"/>
    </location>
</feature>
<dbReference type="PROSITE" id="PS51292">
    <property type="entry name" value="ZF_RING_CH"/>
    <property type="match status" value="1"/>
</dbReference>
<keyword evidence="9 11" id="KW-0472">Membrane</keyword>
<dbReference type="InterPro" id="IPR013083">
    <property type="entry name" value="Znf_RING/FYVE/PHD"/>
</dbReference>
<organism evidence="13">
    <name type="scientific">Cacopsylla melanoneura</name>
    <dbReference type="NCBI Taxonomy" id="428564"/>
    <lineage>
        <taxon>Eukaryota</taxon>
        <taxon>Metazoa</taxon>
        <taxon>Ecdysozoa</taxon>
        <taxon>Arthropoda</taxon>
        <taxon>Hexapoda</taxon>
        <taxon>Insecta</taxon>
        <taxon>Pterygota</taxon>
        <taxon>Neoptera</taxon>
        <taxon>Paraneoptera</taxon>
        <taxon>Hemiptera</taxon>
        <taxon>Sternorrhyncha</taxon>
        <taxon>Psylloidea</taxon>
        <taxon>Psyllidae</taxon>
        <taxon>Psyllinae</taxon>
        <taxon>Cacopsylla</taxon>
    </lineage>
</organism>
<feature type="region of interest" description="Disordered" evidence="10">
    <location>
        <begin position="38"/>
        <end position="68"/>
    </location>
</feature>
<dbReference type="PANTHER" id="PTHR46065">
    <property type="entry name" value="E3 UBIQUITIN-PROTEIN LIGASE MARCH 2/3 FAMILY MEMBER"/>
    <property type="match status" value="1"/>
</dbReference>
<dbReference type="Gene3D" id="3.30.40.10">
    <property type="entry name" value="Zinc/RING finger domain, C3HC4 (zinc finger)"/>
    <property type="match status" value="1"/>
</dbReference>
<keyword evidence="2" id="KW-0808">Transferase</keyword>
<evidence type="ECO:0000256" key="3">
    <source>
        <dbReference type="ARBA" id="ARBA00022692"/>
    </source>
</evidence>
<evidence type="ECO:0000256" key="7">
    <source>
        <dbReference type="ARBA" id="ARBA00022833"/>
    </source>
</evidence>
<keyword evidence="7" id="KW-0862">Zinc</keyword>
<name>A0A8D8X9X4_9HEMI</name>
<feature type="region of interest" description="Disordered" evidence="10">
    <location>
        <begin position="100"/>
        <end position="137"/>
    </location>
</feature>
<evidence type="ECO:0000256" key="9">
    <source>
        <dbReference type="ARBA" id="ARBA00023136"/>
    </source>
</evidence>
<sequence length="357" mass="40335">MSSFQLFAVNTTTNKSTNFLQHKDELTARPSTILEDEIDGNQGGEIAGPSTSTQETVRNESHHGSASGQIGILNKSIYIEQRLPSNIDSKYTNNKEQIKAQISKSDSQNEPTKTASDDKHSKEEPEEESEEIKEDSAISLHSIERSLFERLLKQLEKKPEVENEDNNQDICRICYGTDEQNLLSVCHCKGSIGHVHVACLERWLQECGMDNCDLCKYKFITVRKPTQSKWSSLISWFKSADNHDDVAEMVTDFAATFLFCPFIVLLTISGYQTITTNSISVFVPDANNKLKFSLTGTISAVALLSIISLVNSIGLSWLCYIGHKHYSRWYTWYRRSTIVKIILPEHGEMKDSIENHN</sequence>
<accession>A0A8D8X9X4</accession>
<proteinExistence type="predicted"/>
<keyword evidence="6" id="KW-0833">Ubl conjugation pathway</keyword>
<evidence type="ECO:0000256" key="11">
    <source>
        <dbReference type="SAM" id="Phobius"/>
    </source>
</evidence>
<dbReference type="PANTHER" id="PTHR46065:SF3">
    <property type="entry name" value="FI20425P1"/>
    <property type="match status" value="1"/>
</dbReference>
<evidence type="ECO:0000256" key="6">
    <source>
        <dbReference type="ARBA" id="ARBA00022786"/>
    </source>
</evidence>
<evidence type="ECO:0000259" key="12">
    <source>
        <dbReference type="PROSITE" id="PS51292"/>
    </source>
</evidence>
<dbReference type="GO" id="GO:0004842">
    <property type="term" value="F:ubiquitin-protein transferase activity"/>
    <property type="evidence" value="ECO:0007669"/>
    <property type="project" value="TreeGrafter"/>
</dbReference>
<evidence type="ECO:0000256" key="5">
    <source>
        <dbReference type="ARBA" id="ARBA00022771"/>
    </source>
</evidence>
<feature type="transmembrane region" description="Helical" evidence="11">
    <location>
        <begin position="294"/>
        <end position="320"/>
    </location>
</feature>
<dbReference type="InterPro" id="IPR011016">
    <property type="entry name" value="Znf_RING-CH"/>
</dbReference>
<dbReference type="AlphaFoldDB" id="A0A8D8X9X4"/>
<evidence type="ECO:0000313" key="13">
    <source>
        <dbReference type="EMBL" id="CAG6689368.1"/>
    </source>
</evidence>
<evidence type="ECO:0000256" key="4">
    <source>
        <dbReference type="ARBA" id="ARBA00022723"/>
    </source>
</evidence>
<dbReference type="GO" id="GO:0016020">
    <property type="term" value="C:membrane"/>
    <property type="evidence" value="ECO:0007669"/>
    <property type="project" value="UniProtKB-SubCell"/>
</dbReference>
<evidence type="ECO:0000256" key="2">
    <source>
        <dbReference type="ARBA" id="ARBA00022679"/>
    </source>
</evidence>
<keyword evidence="3 11" id="KW-0812">Transmembrane</keyword>